<dbReference type="AlphaFoldDB" id="A0A395T2J0"/>
<accession>A0A395T2J0</accession>
<keyword evidence="3" id="KW-1185">Reference proteome</keyword>
<protein>
    <submittedName>
        <fullName evidence="2">Glycoside hydrolase family 18</fullName>
    </submittedName>
</protein>
<sequence>MTSPDELQTSLDKRDGSHWDVFDCFDSTTIGEHRVRMVCTDRSEDSNCDKIHLGHGAPGTILEMPDGCGPGRYAVAKTLVPSTNQTLPNHISRRDLDSSEQVYDLVFDYDFKRVPRDLGTTQMRIDYSNKDGYWNTVVNKAADTKKRSLKRNVKRTLEDVDGSHKCWLEEEWRDDKHFGGLGRGDLHKRWFGKDVLDWLKKLVSGGSSGLDAGRVHSYRDEFTLSIVDQRFTCPNVDGKLQVLAQTEVDLETSYGFTLIATLGGKSGIDISDSYLYFRNKGEVRAKFVVDAAVTAEFDTDDVLMFSADKFGATFTVPGIVTLGPNFKLYGRLEGEATLGVNFESQVKLAEWDVQQTYPVENEDWAPEAETKPKKDGTQNVLEPEFEYGVSLSGYLSAHIKPTITFGIDFNEDFVSLDSCSVNLVADGHVTFHAEAETGSKGSKFCYGIDAGASLYATLDAPDSFSWALSKSPFHIGSTGERQIYPTSGEQTCITPGSKSSRSLRKRSRSRLEDSSTVAKSSVNGELRKREIYGPLVPRIDGLVCPGDSDLGRVLKCLECLNDDDTYNQDSDKEKRDDEDLGTCWLDPDRTGEAACPADMKKRSWMGGSSFLDKRGKTEVKDTDWTHDGYEHTLDLGTYPSCGYAPGSVGRWYGYPIKQPGGCKAELGKYKRNEVDPLMYATEHIYEVQLVKMFMEWLAEKPLPAGYVRPSFAWVSEVVIGIEGQNGLRPFKPSEYKTEDVWAEMVLGLPGNQNLDRLALCHKDVNGKKGKFFGGERPSAADEGDNKNTRIMQRNTAGVFHYMKRIEIWQKFVDTSQHIENVLHQFDKKYPWGGTGIYSDGELGLPDRIAGQPEAGLRDLYCYWIDRKLSSIEEEARRWLDATTKDYNARYSGTPTHHDWTTKILKPGGYISEEAMKFLRALGHGAPNKQSPRIWVQSNYKGLWVKGAAGPF</sequence>
<evidence type="ECO:0000313" key="3">
    <source>
        <dbReference type="Proteomes" id="UP000266234"/>
    </source>
</evidence>
<evidence type="ECO:0000313" key="2">
    <source>
        <dbReference type="EMBL" id="RGP78609.1"/>
    </source>
</evidence>
<name>A0A395T2J0_9HYPO</name>
<proteinExistence type="predicted"/>
<feature type="compositionally biased region" description="Polar residues" evidence="1">
    <location>
        <begin position="485"/>
        <end position="496"/>
    </location>
</feature>
<keyword evidence="2" id="KW-0378">Hydrolase</keyword>
<feature type="region of interest" description="Disordered" evidence="1">
    <location>
        <begin position="485"/>
        <end position="520"/>
    </location>
</feature>
<dbReference type="Proteomes" id="UP000266234">
    <property type="component" value="Unassembled WGS sequence"/>
</dbReference>
<evidence type="ECO:0000256" key="1">
    <source>
        <dbReference type="SAM" id="MobiDB-lite"/>
    </source>
</evidence>
<dbReference type="EMBL" id="PXOG01000061">
    <property type="protein sequence ID" value="RGP78609.1"/>
    <property type="molecule type" value="Genomic_DNA"/>
</dbReference>
<reference evidence="2 3" key="1">
    <citation type="journal article" date="2018" name="PLoS Pathog.">
        <title>Evolution of structural diversity of trichothecenes, a family of toxins produced by plant pathogenic and entomopathogenic fungi.</title>
        <authorList>
            <person name="Proctor R.H."/>
            <person name="McCormick S.P."/>
            <person name="Kim H.S."/>
            <person name="Cardoza R.E."/>
            <person name="Stanley A.M."/>
            <person name="Lindo L."/>
            <person name="Kelly A."/>
            <person name="Brown D.W."/>
            <person name="Lee T."/>
            <person name="Vaughan M.M."/>
            <person name="Alexander N.J."/>
            <person name="Busman M."/>
            <person name="Gutierrez S."/>
        </authorList>
    </citation>
    <scope>NUCLEOTIDE SEQUENCE [LARGE SCALE GENOMIC DNA]</scope>
    <source>
        <strain evidence="2 3">NRRL 20695</strain>
    </source>
</reference>
<dbReference type="OrthoDB" id="73875at2759"/>
<gene>
    <name evidence="2" type="ORF">FLONG3_3231</name>
</gene>
<comment type="caution">
    <text evidence="2">The sequence shown here is derived from an EMBL/GenBank/DDBJ whole genome shotgun (WGS) entry which is preliminary data.</text>
</comment>
<organism evidence="2 3">
    <name type="scientific">Fusarium longipes</name>
    <dbReference type="NCBI Taxonomy" id="694270"/>
    <lineage>
        <taxon>Eukaryota</taxon>
        <taxon>Fungi</taxon>
        <taxon>Dikarya</taxon>
        <taxon>Ascomycota</taxon>
        <taxon>Pezizomycotina</taxon>
        <taxon>Sordariomycetes</taxon>
        <taxon>Hypocreomycetidae</taxon>
        <taxon>Hypocreales</taxon>
        <taxon>Nectriaceae</taxon>
        <taxon>Fusarium</taxon>
    </lineage>
</organism>
<dbReference type="STRING" id="694270.A0A395T2J0"/>
<dbReference type="GO" id="GO:0016787">
    <property type="term" value="F:hydrolase activity"/>
    <property type="evidence" value="ECO:0007669"/>
    <property type="project" value="UniProtKB-KW"/>
</dbReference>